<keyword evidence="4" id="KW-0732">Signal</keyword>
<feature type="coiled-coil region" evidence="8">
    <location>
        <begin position="176"/>
        <end position="206"/>
    </location>
</feature>
<dbReference type="PANTHER" id="PTHR21666">
    <property type="entry name" value="PEPTIDASE-RELATED"/>
    <property type="match status" value="1"/>
</dbReference>
<keyword evidence="2" id="KW-0645">Protease</keyword>
<dbReference type="InterPro" id="IPR011055">
    <property type="entry name" value="Dup_hybrid_motif"/>
</dbReference>
<dbReference type="EMBL" id="ATHJ01000070">
    <property type="protein sequence ID" value="EPR42003.1"/>
    <property type="molecule type" value="Genomic_DNA"/>
</dbReference>
<accession>S7VBY6</accession>
<evidence type="ECO:0000256" key="7">
    <source>
        <dbReference type="ARBA" id="ARBA00023049"/>
    </source>
</evidence>
<evidence type="ECO:0000256" key="3">
    <source>
        <dbReference type="ARBA" id="ARBA00022723"/>
    </source>
</evidence>
<keyword evidence="5" id="KW-0378">Hydrolase</keyword>
<keyword evidence="3" id="KW-0479">Metal-binding</keyword>
<evidence type="ECO:0000256" key="5">
    <source>
        <dbReference type="ARBA" id="ARBA00022801"/>
    </source>
</evidence>
<dbReference type="Pfam" id="PF24568">
    <property type="entry name" value="CC_PcsB"/>
    <property type="match status" value="1"/>
</dbReference>
<evidence type="ECO:0000256" key="2">
    <source>
        <dbReference type="ARBA" id="ARBA00022670"/>
    </source>
</evidence>
<organism evidence="12 13">
    <name type="scientific">Desulfococcus multivorans DSM 2059</name>
    <dbReference type="NCBI Taxonomy" id="1121405"/>
    <lineage>
        <taxon>Bacteria</taxon>
        <taxon>Pseudomonadati</taxon>
        <taxon>Thermodesulfobacteriota</taxon>
        <taxon>Desulfobacteria</taxon>
        <taxon>Desulfobacterales</taxon>
        <taxon>Desulfococcaceae</taxon>
        <taxon>Desulfococcus</taxon>
    </lineage>
</organism>
<evidence type="ECO:0000259" key="11">
    <source>
        <dbReference type="Pfam" id="PF24568"/>
    </source>
</evidence>
<evidence type="ECO:0000256" key="4">
    <source>
        <dbReference type="ARBA" id="ARBA00022729"/>
    </source>
</evidence>
<sequence>MLYLPQKVLTLLTAAGILPMVALAAWVVLAVGHMPAHGEEGPPRKLEHLKERRSETQQQMEERQRDIRTFSREEKDVIDSLNEIDLSIDAARKRIAGAQKELQTLEDEISGVLAKSESVKAALHARKTHADERMVSLYKLNRLGRMQVLAGADSLTDFLRRRNALAHILEEDRATLADYKERRTALSELSERLDRQRARRATVKETYSRELADMEHRRTQRAALLREIRDRKALREASLAALRRQAAALDEKIASFRIEKPKKAPSTGNAPTGFARLKGLLKLPVEGRIISSFGPYRNKEYGVMNFQSGIDIQADRGAPIRSVHGGRVIFSNWFKGYGNMIIIDHEDHYYTLYAHAEELFKRKGDPVHADEVIGTVGDSGAVGDPVLHFEVRHHGKPVDPMTWLNKG</sequence>
<reference evidence="12 13" key="1">
    <citation type="journal article" date="2013" name="Genome Announc.">
        <title>Draft genome sequences for three mercury-methylating, sulfate-reducing bacteria.</title>
        <authorList>
            <person name="Brown S.D."/>
            <person name="Hurt R.A.Jr."/>
            <person name="Gilmour C.C."/>
            <person name="Elias D.A."/>
        </authorList>
    </citation>
    <scope>NUCLEOTIDE SEQUENCE [LARGE SCALE GENOMIC DNA]</scope>
    <source>
        <strain evidence="12 13">DSM 2059</strain>
    </source>
</reference>
<dbReference type="InterPro" id="IPR050570">
    <property type="entry name" value="Cell_wall_metabolism_enzyme"/>
</dbReference>
<keyword evidence="8" id="KW-0175">Coiled coil</keyword>
<dbReference type="PANTHER" id="PTHR21666:SF288">
    <property type="entry name" value="CELL DIVISION PROTEIN YTFB"/>
    <property type="match status" value="1"/>
</dbReference>
<evidence type="ECO:0000259" key="10">
    <source>
        <dbReference type="Pfam" id="PF01551"/>
    </source>
</evidence>
<keyword evidence="13" id="KW-1185">Reference proteome</keyword>
<dbReference type="SUPFAM" id="SSF51261">
    <property type="entry name" value="Duplicated hybrid motif"/>
    <property type="match status" value="1"/>
</dbReference>
<dbReference type="RefSeq" id="WP_020876114.1">
    <property type="nucleotide sequence ID" value="NZ_ATHJ01000070.1"/>
</dbReference>
<dbReference type="STRING" id="897.B2D07_02870"/>
<dbReference type="Proteomes" id="UP000014977">
    <property type="component" value="Unassembled WGS sequence"/>
</dbReference>
<feature type="domain" description="Peptidoglycan hydrolase PcsB coiled-coil" evidence="11">
    <location>
        <begin position="119"/>
        <end position="187"/>
    </location>
</feature>
<name>S7VBY6_DESML</name>
<evidence type="ECO:0000256" key="8">
    <source>
        <dbReference type="SAM" id="Coils"/>
    </source>
</evidence>
<feature type="region of interest" description="Disordered" evidence="9">
    <location>
        <begin position="37"/>
        <end position="65"/>
    </location>
</feature>
<dbReference type="CDD" id="cd12797">
    <property type="entry name" value="M23_peptidase"/>
    <property type="match status" value="1"/>
</dbReference>
<dbReference type="Pfam" id="PF01551">
    <property type="entry name" value="Peptidase_M23"/>
    <property type="match status" value="1"/>
</dbReference>
<dbReference type="eggNOG" id="COG4942">
    <property type="taxonomic scope" value="Bacteria"/>
</dbReference>
<keyword evidence="7" id="KW-0482">Metalloprotease</keyword>
<comment type="caution">
    <text evidence="12">The sequence shown here is derived from an EMBL/GenBank/DDBJ whole genome shotgun (WGS) entry which is preliminary data.</text>
</comment>
<gene>
    <name evidence="12" type="ORF">dsmv_1730</name>
</gene>
<dbReference type="GO" id="GO:0046872">
    <property type="term" value="F:metal ion binding"/>
    <property type="evidence" value="ECO:0007669"/>
    <property type="project" value="UniProtKB-KW"/>
</dbReference>
<evidence type="ECO:0000313" key="12">
    <source>
        <dbReference type="EMBL" id="EPR42003.1"/>
    </source>
</evidence>
<dbReference type="Gene3D" id="2.70.70.10">
    <property type="entry name" value="Glucose Permease (Domain IIA)"/>
    <property type="match status" value="1"/>
</dbReference>
<dbReference type="InterPro" id="IPR057309">
    <property type="entry name" value="PcsB_CC"/>
</dbReference>
<dbReference type="AlphaFoldDB" id="S7VBY6"/>
<proteinExistence type="predicted"/>
<feature type="domain" description="M23ase beta-sheet core" evidence="10">
    <location>
        <begin position="306"/>
        <end position="400"/>
    </location>
</feature>
<evidence type="ECO:0000313" key="13">
    <source>
        <dbReference type="Proteomes" id="UP000014977"/>
    </source>
</evidence>
<comment type="cofactor">
    <cofactor evidence="1">
        <name>Zn(2+)</name>
        <dbReference type="ChEBI" id="CHEBI:29105"/>
    </cofactor>
</comment>
<evidence type="ECO:0000256" key="9">
    <source>
        <dbReference type="SAM" id="MobiDB-lite"/>
    </source>
</evidence>
<dbReference type="OrthoDB" id="9784703at2"/>
<protein>
    <submittedName>
        <fullName evidence="12">Peptidase M23</fullName>
    </submittedName>
</protein>
<dbReference type="GO" id="GO:0006508">
    <property type="term" value="P:proteolysis"/>
    <property type="evidence" value="ECO:0007669"/>
    <property type="project" value="UniProtKB-KW"/>
</dbReference>
<keyword evidence="6" id="KW-0862">Zinc</keyword>
<dbReference type="Gene3D" id="6.10.250.3150">
    <property type="match status" value="1"/>
</dbReference>
<dbReference type="GO" id="GO:0004222">
    <property type="term" value="F:metalloendopeptidase activity"/>
    <property type="evidence" value="ECO:0007669"/>
    <property type="project" value="TreeGrafter"/>
</dbReference>
<dbReference type="InterPro" id="IPR016047">
    <property type="entry name" value="M23ase_b-sheet_dom"/>
</dbReference>
<evidence type="ECO:0000256" key="6">
    <source>
        <dbReference type="ARBA" id="ARBA00022833"/>
    </source>
</evidence>
<evidence type="ECO:0000256" key="1">
    <source>
        <dbReference type="ARBA" id="ARBA00001947"/>
    </source>
</evidence>